<dbReference type="AlphaFoldDB" id="A0A1G7GBH4"/>
<evidence type="ECO:0000313" key="2">
    <source>
        <dbReference type="EMBL" id="SDE85504.1"/>
    </source>
</evidence>
<dbReference type="EMBL" id="FNAT01000004">
    <property type="protein sequence ID" value="SDE85504.1"/>
    <property type="molecule type" value="Genomic_DNA"/>
</dbReference>
<dbReference type="OrthoDB" id="7871968at2"/>
<evidence type="ECO:0000313" key="3">
    <source>
        <dbReference type="Proteomes" id="UP000198922"/>
    </source>
</evidence>
<evidence type="ECO:0008006" key="4">
    <source>
        <dbReference type="Google" id="ProtNLM"/>
    </source>
</evidence>
<sequence>MMPPNKGVLPETEARTAENPDAPMTEEQAAELRQLCERTGEEFDTSLTEAQAVERIDALRAQADK</sequence>
<name>A0A1G7GBH4_9RHOB</name>
<dbReference type="RefSeq" id="WP_090113000.1">
    <property type="nucleotide sequence ID" value="NZ_FNAT01000004.1"/>
</dbReference>
<keyword evidence="3" id="KW-1185">Reference proteome</keyword>
<reference evidence="3" key="1">
    <citation type="submission" date="2016-10" db="EMBL/GenBank/DDBJ databases">
        <authorList>
            <person name="Varghese N."/>
            <person name="Submissions S."/>
        </authorList>
    </citation>
    <scope>NUCLEOTIDE SEQUENCE [LARGE SCALE GENOMIC DNA]</scope>
    <source>
        <strain evidence="3">DSM 21424</strain>
    </source>
</reference>
<evidence type="ECO:0000256" key="1">
    <source>
        <dbReference type="SAM" id="MobiDB-lite"/>
    </source>
</evidence>
<dbReference type="InterPro" id="IPR021425">
    <property type="entry name" value="DUF3072"/>
</dbReference>
<organism evidence="2 3">
    <name type="scientific">Limimaricola pyoseonensis</name>
    <dbReference type="NCBI Taxonomy" id="521013"/>
    <lineage>
        <taxon>Bacteria</taxon>
        <taxon>Pseudomonadati</taxon>
        <taxon>Pseudomonadota</taxon>
        <taxon>Alphaproteobacteria</taxon>
        <taxon>Rhodobacterales</taxon>
        <taxon>Paracoccaceae</taxon>
        <taxon>Limimaricola</taxon>
    </lineage>
</organism>
<dbReference type="Pfam" id="PF11272">
    <property type="entry name" value="DUF3072"/>
    <property type="match status" value="1"/>
</dbReference>
<dbReference type="STRING" id="521013.SAMN04488567_2823"/>
<protein>
    <recommendedName>
        <fullName evidence="4">DUF3072 domain-containing protein</fullName>
    </recommendedName>
</protein>
<dbReference type="Proteomes" id="UP000198922">
    <property type="component" value="Unassembled WGS sequence"/>
</dbReference>
<accession>A0A1G7GBH4</accession>
<gene>
    <name evidence="2" type="ORF">SAMN04488567_2823</name>
</gene>
<feature type="region of interest" description="Disordered" evidence="1">
    <location>
        <begin position="1"/>
        <end position="26"/>
    </location>
</feature>
<proteinExistence type="predicted"/>